<evidence type="ECO:0000313" key="9">
    <source>
        <dbReference type="Proteomes" id="UP000054404"/>
    </source>
</evidence>
<dbReference type="GO" id="GO:0004337">
    <property type="term" value="F:(2E,6E)-farnesyl diphosphate synthase activity"/>
    <property type="evidence" value="ECO:0007669"/>
    <property type="project" value="UniProtKB-EC"/>
</dbReference>
<dbReference type="Proteomes" id="UP001225576">
    <property type="component" value="Unassembled WGS sequence"/>
</dbReference>
<dbReference type="PANTHER" id="PTHR12001">
    <property type="entry name" value="GERANYLGERANYL PYROPHOSPHATE SYNTHASE"/>
    <property type="match status" value="1"/>
</dbReference>
<organism evidence="7 9">
    <name type="scientific">Trueperella bernardiae</name>
    <dbReference type="NCBI Taxonomy" id="59561"/>
    <lineage>
        <taxon>Bacteria</taxon>
        <taxon>Bacillati</taxon>
        <taxon>Actinomycetota</taxon>
        <taxon>Actinomycetes</taxon>
        <taxon>Actinomycetales</taxon>
        <taxon>Actinomycetaceae</taxon>
        <taxon>Trueperella</taxon>
    </lineage>
</organism>
<dbReference type="GO" id="GO:0046872">
    <property type="term" value="F:metal ion binding"/>
    <property type="evidence" value="ECO:0007669"/>
    <property type="project" value="UniProtKB-KW"/>
</dbReference>
<evidence type="ECO:0000256" key="3">
    <source>
        <dbReference type="ARBA" id="ARBA00022679"/>
    </source>
</evidence>
<evidence type="ECO:0000256" key="1">
    <source>
        <dbReference type="ARBA" id="ARBA00001946"/>
    </source>
</evidence>
<name>A0A0W1KLL4_9ACTO</name>
<dbReference type="InterPro" id="IPR008949">
    <property type="entry name" value="Isoprenoid_synthase_dom_sf"/>
</dbReference>
<evidence type="ECO:0000313" key="7">
    <source>
        <dbReference type="EMBL" id="KTF04906.1"/>
    </source>
</evidence>
<reference evidence="8" key="2">
    <citation type="submission" date="2023-05" db="EMBL/GenBank/DDBJ databases">
        <title>Genomic Catalog of Human Bladder Bacteria.</title>
        <authorList>
            <person name="Du J."/>
        </authorList>
    </citation>
    <scope>NUCLEOTIDE SEQUENCE</scope>
    <source>
        <strain evidence="8">UMB1304A</strain>
    </source>
</reference>
<dbReference type="Gene3D" id="1.10.600.10">
    <property type="entry name" value="Farnesyl Diphosphate Synthase"/>
    <property type="match status" value="1"/>
</dbReference>
<dbReference type="EMBL" id="LNIZ01000001">
    <property type="protein sequence ID" value="KTF04906.1"/>
    <property type="molecule type" value="Genomic_DNA"/>
</dbReference>
<keyword evidence="5" id="KW-0460">Magnesium</keyword>
<evidence type="ECO:0000256" key="6">
    <source>
        <dbReference type="RuleBase" id="RU004466"/>
    </source>
</evidence>
<dbReference type="Proteomes" id="UP000054404">
    <property type="component" value="Unassembled WGS sequence"/>
</dbReference>
<sequence>MESFSSAVSHSLIRALDESAPFIDDPAATCHWREFLAPARTLAASGKRTRALLIAAGHEAFGGDGRPVYAGTAAELYQLSALVHDDIIDESHTRRGAPASHRAFSATHADLGMIGQAEDFGAKAAILLGDFLLSLAALEIDRAEAADAAALSRARTLFHEMTAETAYGQYLDLRAETTPLRDDLGTALDEALLVLRHKSARYSVELPLMIGGALAGASPADIDALSAVGRPLGIAFQLRDDELGIFGSPNQTGKPAGGDLREGKHTALLALVREMASDADRALVDGALGRDLTDADVEAVRDIVRSSGAFAAHEQMIRDYEEQALAAADALPEAPLLRAAMSSLEERRS</sequence>
<dbReference type="InterPro" id="IPR000092">
    <property type="entry name" value="Polyprenyl_synt"/>
</dbReference>
<proteinExistence type="inferred from homology"/>
<dbReference type="RefSeq" id="WP_062612322.1">
    <property type="nucleotide sequence ID" value="NZ_CALTZF010000001.1"/>
</dbReference>
<dbReference type="OrthoDB" id="4497239at2"/>
<dbReference type="EC" id="2.5.1.10" evidence="7"/>
<evidence type="ECO:0000256" key="4">
    <source>
        <dbReference type="ARBA" id="ARBA00022723"/>
    </source>
</evidence>
<dbReference type="PATRIC" id="fig|59561.3.peg.208"/>
<dbReference type="EMBL" id="JASPDQ010000026">
    <property type="protein sequence ID" value="MDK8602585.1"/>
    <property type="molecule type" value="Genomic_DNA"/>
</dbReference>
<dbReference type="PROSITE" id="PS00723">
    <property type="entry name" value="POLYPRENYL_SYNTHASE_1"/>
    <property type="match status" value="1"/>
</dbReference>
<protein>
    <submittedName>
        <fullName evidence="7">(2E,6E)-farnesyl diphosphate synthase</fullName>
        <ecNumber evidence="7">2.5.1.10</ecNumber>
    </submittedName>
    <submittedName>
        <fullName evidence="8">Polyprenyl synthetase family protein</fullName>
    </submittedName>
</protein>
<dbReference type="Pfam" id="PF00348">
    <property type="entry name" value="polyprenyl_synt"/>
    <property type="match status" value="1"/>
</dbReference>
<dbReference type="InterPro" id="IPR033749">
    <property type="entry name" value="Polyprenyl_synt_CS"/>
</dbReference>
<reference evidence="7 9" key="1">
    <citation type="submission" date="2015-11" db="EMBL/GenBank/DDBJ databases">
        <title>Draft Genome Sequence of the Type Strain Trueperella bernardiae LCDC 89-0504T, Isolated from Blood Culture.</title>
        <authorList>
            <person name="Bernier A.-M."/>
            <person name="Bernard K."/>
        </authorList>
    </citation>
    <scope>NUCLEOTIDE SEQUENCE [LARGE SCALE GENOMIC DNA]</scope>
    <source>
        <strain evidence="7 9">LCDC 89-0504</strain>
    </source>
</reference>
<keyword evidence="9" id="KW-1185">Reference proteome</keyword>
<comment type="similarity">
    <text evidence="2 6">Belongs to the FPP/GGPP synthase family.</text>
</comment>
<dbReference type="PANTHER" id="PTHR12001:SF85">
    <property type="entry name" value="SHORT CHAIN ISOPRENYL DIPHOSPHATE SYNTHASE"/>
    <property type="match status" value="1"/>
</dbReference>
<gene>
    <name evidence="7" type="ORF">AQZ59_00209</name>
    <name evidence="8" type="ORF">QP858_08955</name>
</gene>
<keyword evidence="3 6" id="KW-0808">Transferase</keyword>
<dbReference type="SFLD" id="SFLDS00005">
    <property type="entry name" value="Isoprenoid_Synthase_Type_I"/>
    <property type="match status" value="1"/>
</dbReference>
<keyword evidence="4" id="KW-0479">Metal-binding</keyword>
<evidence type="ECO:0000256" key="5">
    <source>
        <dbReference type="ARBA" id="ARBA00022842"/>
    </source>
</evidence>
<evidence type="ECO:0000256" key="2">
    <source>
        <dbReference type="ARBA" id="ARBA00006706"/>
    </source>
</evidence>
<evidence type="ECO:0000313" key="8">
    <source>
        <dbReference type="EMBL" id="MDK8602585.1"/>
    </source>
</evidence>
<comment type="cofactor">
    <cofactor evidence="1">
        <name>Mg(2+)</name>
        <dbReference type="ChEBI" id="CHEBI:18420"/>
    </cofactor>
</comment>
<comment type="caution">
    <text evidence="7">The sequence shown here is derived from an EMBL/GenBank/DDBJ whole genome shotgun (WGS) entry which is preliminary data.</text>
</comment>
<dbReference type="GO" id="GO:0008299">
    <property type="term" value="P:isoprenoid biosynthetic process"/>
    <property type="evidence" value="ECO:0007669"/>
    <property type="project" value="InterPro"/>
</dbReference>
<dbReference type="CDD" id="cd00685">
    <property type="entry name" value="Trans_IPPS_HT"/>
    <property type="match status" value="1"/>
</dbReference>
<accession>A0A0W1KLL4</accession>
<dbReference type="STRING" id="59561.AQZ59_00209"/>
<dbReference type="AlphaFoldDB" id="A0A0W1KLL4"/>
<dbReference type="SUPFAM" id="SSF48576">
    <property type="entry name" value="Terpenoid synthases"/>
    <property type="match status" value="1"/>
</dbReference>